<reference evidence="1 2" key="1">
    <citation type="submission" date="2024-01" db="EMBL/GenBank/DDBJ databases">
        <title>Multi-omics insights into the function and evolution of sodium benzoate biodegradation pathways in Benzoatithermus flavus gen. nov., sp. nov. from hot spring.</title>
        <authorList>
            <person name="Hu C.-J."/>
            <person name="Li W.-J."/>
        </authorList>
    </citation>
    <scope>NUCLEOTIDE SEQUENCE [LARGE SCALE GENOMIC DNA]</scope>
    <source>
        <strain evidence="1 2">SYSU G07066</strain>
    </source>
</reference>
<keyword evidence="2" id="KW-1185">Reference proteome</keyword>
<gene>
    <name evidence="1" type="ORF">U1T56_13515</name>
</gene>
<evidence type="ECO:0000313" key="1">
    <source>
        <dbReference type="EMBL" id="MEK0084176.1"/>
    </source>
</evidence>
<protein>
    <recommendedName>
        <fullName evidence="3">CMP/dCMP-type deaminase domain-containing protein</fullName>
    </recommendedName>
</protein>
<name>A0ABU8XT03_9PROT</name>
<sequence>MAVDLAVANVRDHGGRPFGAVVVRDGRIIAIGVNGTRPTRRRTRLDGCVIHASGCPARCASPPMYLAGVSEAWFVCASEDAERFGPPAAAVCAGLAKPLAE</sequence>
<evidence type="ECO:0008006" key="3">
    <source>
        <dbReference type="Google" id="ProtNLM"/>
    </source>
</evidence>
<comment type="caution">
    <text evidence="1">The sequence shown here is derived from an EMBL/GenBank/DDBJ whole genome shotgun (WGS) entry which is preliminary data.</text>
</comment>
<dbReference type="Proteomes" id="UP001375743">
    <property type="component" value="Unassembled WGS sequence"/>
</dbReference>
<dbReference type="Gene3D" id="3.40.140.10">
    <property type="entry name" value="Cytidine Deaminase, domain 2"/>
    <property type="match status" value="1"/>
</dbReference>
<dbReference type="SUPFAM" id="SSF53927">
    <property type="entry name" value="Cytidine deaminase-like"/>
    <property type="match status" value="1"/>
</dbReference>
<dbReference type="EMBL" id="JBBLZC010000012">
    <property type="protein sequence ID" value="MEK0084176.1"/>
    <property type="molecule type" value="Genomic_DNA"/>
</dbReference>
<evidence type="ECO:0000313" key="2">
    <source>
        <dbReference type="Proteomes" id="UP001375743"/>
    </source>
</evidence>
<dbReference type="RefSeq" id="WP_418160022.1">
    <property type="nucleotide sequence ID" value="NZ_JBBLZC010000012.1"/>
</dbReference>
<organism evidence="1 2">
    <name type="scientific">Benzoatithermus flavus</name>
    <dbReference type="NCBI Taxonomy" id="3108223"/>
    <lineage>
        <taxon>Bacteria</taxon>
        <taxon>Pseudomonadati</taxon>
        <taxon>Pseudomonadota</taxon>
        <taxon>Alphaproteobacteria</taxon>
        <taxon>Geminicoccales</taxon>
        <taxon>Geminicoccaceae</taxon>
        <taxon>Benzoatithermus</taxon>
    </lineage>
</organism>
<dbReference type="InterPro" id="IPR016193">
    <property type="entry name" value="Cytidine_deaminase-like"/>
</dbReference>
<accession>A0ABU8XT03</accession>
<proteinExistence type="predicted"/>